<dbReference type="GO" id="GO:0042461">
    <property type="term" value="P:photoreceptor cell development"/>
    <property type="evidence" value="ECO:0007669"/>
    <property type="project" value="Ensembl"/>
</dbReference>
<name>A0A8D0G8H0_SPHPU</name>
<reference evidence="3" key="1">
    <citation type="submission" date="2025-08" db="UniProtKB">
        <authorList>
            <consortium name="Ensembl"/>
        </authorList>
    </citation>
    <scope>IDENTIFICATION</scope>
</reference>
<sequence length="275" mass="31236">MAKSCGTSRSWSENILDYFLNANQIKTKDGAEIVWYHAANSQSEMKKAMQSAAHMVEADVLLRCDVENGEPIMVHPPEMDSDITLQEWLNEIINTNKGIKLDFKSLAAVKPSMVFLEGLKFNLRRPVWVNADILPGPNGNSPVVDAKGFLDTVNSFFPDVTLSLGWTSVWKPQNCNKGYSWAMVKEMAQICDTLTQPVTFPVRAAFVRHSISEVLWLFQQSNRYSLTIWAGKQDNYTVEDLLYIRENFDKSKVFYDVFDPHNSEFRKAIGIEIPA</sequence>
<dbReference type="OMA" id="GFTLWWA"/>
<dbReference type="GeneTree" id="ENSGT00530000063681"/>
<dbReference type="AlphaFoldDB" id="A0A8D0G8H0"/>
<reference evidence="3" key="2">
    <citation type="submission" date="2025-09" db="UniProtKB">
        <authorList>
            <consortium name="Ensembl"/>
        </authorList>
    </citation>
    <scope>IDENTIFICATION</scope>
</reference>
<organism evidence="3 4">
    <name type="scientific">Sphenodon punctatus</name>
    <name type="common">Tuatara</name>
    <name type="synonym">Hatteria punctata</name>
    <dbReference type="NCBI Taxonomy" id="8508"/>
    <lineage>
        <taxon>Eukaryota</taxon>
        <taxon>Metazoa</taxon>
        <taxon>Chordata</taxon>
        <taxon>Craniata</taxon>
        <taxon>Vertebrata</taxon>
        <taxon>Euteleostomi</taxon>
        <taxon>Lepidosauria</taxon>
        <taxon>Sphenodontia</taxon>
        <taxon>Sphenodontidae</taxon>
        <taxon>Sphenodon</taxon>
    </lineage>
</organism>
<accession>A0A8D0G8H0</accession>
<evidence type="ECO:0000313" key="3">
    <source>
        <dbReference type="Ensembl" id="ENSSPUP00000001377.1"/>
    </source>
</evidence>
<dbReference type="PANTHER" id="PTHR21184:SF3">
    <property type="entry name" value="PROTEIN FAM151B"/>
    <property type="match status" value="1"/>
</dbReference>
<evidence type="ECO:0000259" key="2">
    <source>
        <dbReference type="Pfam" id="PF10223"/>
    </source>
</evidence>
<keyword evidence="4" id="KW-1185">Reference proteome</keyword>
<dbReference type="Proteomes" id="UP000694392">
    <property type="component" value="Unplaced"/>
</dbReference>
<evidence type="ECO:0000256" key="1">
    <source>
        <dbReference type="ARBA" id="ARBA00044953"/>
    </source>
</evidence>
<dbReference type="InterPro" id="IPR019356">
    <property type="entry name" value="Menorin_dom"/>
</dbReference>
<evidence type="ECO:0000313" key="4">
    <source>
        <dbReference type="Proteomes" id="UP000694392"/>
    </source>
</evidence>
<comment type="similarity">
    <text evidence="1">Belongs to the menorin family.</text>
</comment>
<dbReference type="Pfam" id="PF10223">
    <property type="entry name" value="Menorin_N"/>
    <property type="match status" value="1"/>
</dbReference>
<dbReference type="Ensembl" id="ENSSPUT00000001456.1">
    <property type="protein sequence ID" value="ENSSPUP00000001377.1"/>
    <property type="gene ID" value="ENSSPUG00000001081.1"/>
</dbReference>
<dbReference type="PANTHER" id="PTHR21184">
    <property type="entry name" value="MENORIN (DENDRITIC BRANCHING PROTEIN)"/>
    <property type="match status" value="1"/>
</dbReference>
<feature type="domain" description="Menorin-like" evidence="2">
    <location>
        <begin position="29"/>
        <end position="261"/>
    </location>
</feature>
<dbReference type="GO" id="GO:0005615">
    <property type="term" value="C:extracellular space"/>
    <property type="evidence" value="ECO:0007669"/>
    <property type="project" value="TreeGrafter"/>
</dbReference>
<gene>
    <name evidence="3" type="primary">FAM151B</name>
</gene>
<protein>
    <submittedName>
        <fullName evidence="3">Family with sequence similarity 151 member B</fullName>
    </submittedName>
</protein>
<proteinExistence type="inferred from homology"/>